<protein>
    <recommendedName>
        <fullName evidence="4">Group-specific protein</fullName>
    </recommendedName>
</protein>
<dbReference type="EMBL" id="JAFBED010000006">
    <property type="protein sequence ID" value="MBM7621102.1"/>
    <property type="molecule type" value="Genomic_DNA"/>
</dbReference>
<gene>
    <name evidence="2" type="ORF">JOC95_002975</name>
</gene>
<keyword evidence="1" id="KW-0812">Transmembrane</keyword>
<accession>A0ABS2P2C0</accession>
<organism evidence="2 3">
    <name type="scientific">Sutcliffiella tianshenii</name>
    <dbReference type="NCBI Taxonomy" id="1463404"/>
    <lineage>
        <taxon>Bacteria</taxon>
        <taxon>Bacillati</taxon>
        <taxon>Bacillota</taxon>
        <taxon>Bacilli</taxon>
        <taxon>Bacillales</taxon>
        <taxon>Bacillaceae</taxon>
        <taxon>Sutcliffiella</taxon>
    </lineage>
</organism>
<feature type="transmembrane region" description="Helical" evidence="1">
    <location>
        <begin position="57"/>
        <end position="80"/>
    </location>
</feature>
<evidence type="ECO:0008006" key="4">
    <source>
        <dbReference type="Google" id="ProtNLM"/>
    </source>
</evidence>
<evidence type="ECO:0000313" key="3">
    <source>
        <dbReference type="Proteomes" id="UP000737402"/>
    </source>
</evidence>
<dbReference type="Proteomes" id="UP000737402">
    <property type="component" value="Unassembled WGS sequence"/>
</dbReference>
<keyword evidence="1" id="KW-1133">Transmembrane helix</keyword>
<proteinExistence type="predicted"/>
<reference evidence="2 3" key="1">
    <citation type="submission" date="2021-01" db="EMBL/GenBank/DDBJ databases">
        <title>Genomic Encyclopedia of Type Strains, Phase IV (KMG-IV): sequencing the most valuable type-strain genomes for metagenomic binning, comparative biology and taxonomic classification.</title>
        <authorList>
            <person name="Goeker M."/>
        </authorList>
    </citation>
    <scope>NUCLEOTIDE SEQUENCE [LARGE SCALE GENOMIC DNA]</scope>
    <source>
        <strain evidence="2 3">DSM 25879</strain>
    </source>
</reference>
<keyword evidence="3" id="KW-1185">Reference proteome</keyword>
<name>A0ABS2P2C0_9BACI</name>
<feature type="transmembrane region" description="Helical" evidence="1">
    <location>
        <begin position="6"/>
        <end position="26"/>
    </location>
</feature>
<keyword evidence="1" id="KW-0472">Membrane</keyword>
<evidence type="ECO:0000256" key="1">
    <source>
        <dbReference type="SAM" id="Phobius"/>
    </source>
</evidence>
<comment type="caution">
    <text evidence="2">The sequence shown here is derived from an EMBL/GenBank/DDBJ whole genome shotgun (WGS) entry which is preliminary data.</text>
</comment>
<sequence length="85" mass="9896">MKTLLFITFVQLLTFPLFLINFYTLFPLQTVKLIWTSLILIGLFFGFKGVITHKEEIKMFMLSTLTVITSFSLLLFMYLVSLSSM</sequence>
<evidence type="ECO:0000313" key="2">
    <source>
        <dbReference type="EMBL" id="MBM7621102.1"/>
    </source>
</evidence>
<feature type="transmembrane region" description="Helical" evidence="1">
    <location>
        <begin position="33"/>
        <end position="51"/>
    </location>
</feature>